<gene>
    <name evidence="2" type="ORF">AKJ09_08675</name>
</gene>
<evidence type="ECO:0000313" key="2">
    <source>
        <dbReference type="EMBL" id="AKV02012.1"/>
    </source>
</evidence>
<accession>A0A0K1Q8L3</accession>
<evidence type="ECO:0000256" key="1">
    <source>
        <dbReference type="SAM" id="MobiDB-lite"/>
    </source>
</evidence>
<reference evidence="2 3" key="1">
    <citation type="submission" date="2015-08" db="EMBL/GenBank/DDBJ databases">
        <authorList>
            <person name="Babu N.S."/>
            <person name="Beckwith C.J."/>
            <person name="Beseler K.G."/>
            <person name="Brison A."/>
            <person name="Carone J.V."/>
            <person name="Caskin T.P."/>
            <person name="Diamond M."/>
            <person name="Durham M.E."/>
            <person name="Foxe J.M."/>
            <person name="Go M."/>
            <person name="Henderson B.A."/>
            <person name="Jones I.B."/>
            <person name="McGettigan J.A."/>
            <person name="Micheletti S.J."/>
            <person name="Nasrallah M.E."/>
            <person name="Ortiz D."/>
            <person name="Piller C.R."/>
            <person name="Privatt S.R."/>
            <person name="Schneider S.L."/>
            <person name="Sharp S."/>
            <person name="Smith T.C."/>
            <person name="Stanton J.D."/>
            <person name="Ullery H.E."/>
            <person name="Wilson R.J."/>
            <person name="Serrano M.G."/>
            <person name="Buck G."/>
            <person name="Lee V."/>
            <person name="Wang Y."/>
            <person name="Carvalho R."/>
            <person name="Voegtly L."/>
            <person name="Shi R."/>
            <person name="Duckworth R."/>
            <person name="Johnson A."/>
            <person name="Loviza R."/>
            <person name="Walstead R."/>
            <person name="Shah Z."/>
            <person name="Kiflezghi M."/>
            <person name="Wade K."/>
            <person name="Ball S.L."/>
            <person name="Bradley K.W."/>
            <person name="Asai D.J."/>
            <person name="Bowman C.A."/>
            <person name="Russell D.A."/>
            <person name="Pope W.H."/>
            <person name="Jacobs-Sera D."/>
            <person name="Hendrix R.W."/>
            <person name="Hatfull G.F."/>
        </authorList>
    </citation>
    <scope>NUCLEOTIDE SEQUENCE [LARGE SCALE GENOMIC DNA]</scope>
    <source>
        <strain evidence="2 3">DSM 27648</strain>
    </source>
</reference>
<keyword evidence="3" id="KW-1185">Reference proteome</keyword>
<dbReference type="KEGG" id="llu:AKJ09_08675"/>
<organism evidence="2 3">
    <name type="scientific">Labilithrix luteola</name>
    <dbReference type="NCBI Taxonomy" id="1391654"/>
    <lineage>
        <taxon>Bacteria</taxon>
        <taxon>Pseudomonadati</taxon>
        <taxon>Myxococcota</taxon>
        <taxon>Polyangia</taxon>
        <taxon>Polyangiales</taxon>
        <taxon>Labilitrichaceae</taxon>
        <taxon>Labilithrix</taxon>
    </lineage>
</organism>
<evidence type="ECO:0000313" key="3">
    <source>
        <dbReference type="Proteomes" id="UP000064967"/>
    </source>
</evidence>
<proteinExistence type="predicted"/>
<name>A0A0K1Q8L3_9BACT</name>
<feature type="region of interest" description="Disordered" evidence="1">
    <location>
        <begin position="1"/>
        <end position="27"/>
    </location>
</feature>
<protein>
    <submittedName>
        <fullName evidence="2">Uncharacterized protein</fullName>
    </submittedName>
</protein>
<dbReference type="Proteomes" id="UP000064967">
    <property type="component" value="Chromosome"/>
</dbReference>
<sequence length="99" mass="11879">MQALDSDDAREPDRTMQPCHVNRSHPSGRDFVVQHITPERARMRCVRRLWRLTDAHPMSCRVENDKPRHLFIKRIRNGLHMSRFERDFQLSNKSISRSR</sequence>
<dbReference type="STRING" id="1391654.AKJ09_08675"/>
<dbReference type="EMBL" id="CP012333">
    <property type="protein sequence ID" value="AKV02012.1"/>
    <property type="molecule type" value="Genomic_DNA"/>
</dbReference>
<dbReference type="AlphaFoldDB" id="A0A0K1Q8L3"/>